<evidence type="ECO:0000313" key="2">
    <source>
        <dbReference type="Proteomes" id="UP001500194"/>
    </source>
</evidence>
<reference evidence="1 2" key="1">
    <citation type="journal article" date="2019" name="Int. J. Syst. Evol. Microbiol.">
        <title>The Global Catalogue of Microorganisms (GCM) 10K type strain sequencing project: providing services to taxonomists for standard genome sequencing and annotation.</title>
        <authorList>
            <consortium name="The Broad Institute Genomics Platform"/>
            <consortium name="The Broad Institute Genome Sequencing Center for Infectious Disease"/>
            <person name="Wu L."/>
            <person name="Ma J."/>
        </authorList>
    </citation>
    <scope>NUCLEOTIDE SEQUENCE [LARGE SCALE GENOMIC DNA]</scope>
    <source>
        <strain evidence="1 2">JCM 16327</strain>
    </source>
</reference>
<dbReference type="EMBL" id="BAAADU010000002">
    <property type="protein sequence ID" value="GAA0648668.1"/>
    <property type="molecule type" value="Genomic_DNA"/>
</dbReference>
<organism evidence="1 2">
    <name type="scientific">Salarchaeum japonicum</name>
    <dbReference type="NCBI Taxonomy" id="555573"/>
    <lineage>
        <taxon>Archaea</taxon>
        <taxon>Methanobacteriati</taxon>
        <taxon>Methanobacteriota</taxon>
        <taxon>Stenosarchaea group</taxon>
        <taxon>Halobacteria</taxon>
        <taxon>Halobacteriales</taxon>
        <taxon>Halobacteriaceae</taxon>
    </lineage>
</organism>
<evidence type="ECO:0000313" key="1">
    <source>
        <dbReference type="EMBL" id="GAA0648668.1"/>
    </source>
</evidence>
<dbReference type="AlphaFoldDB" id="A0AAV3SYT3"/>
<sequence length="87" mass="9748">MPDVKRIQEGSTFWTATIRYGHDFETIEDDYIAPDHVQNIAQGARVRLGRTHDGSHLVHEVQVPRAALRSESHVRQLATTATDAVEA</sequence>
<keyword evidence="2" id="KW-1185">Reference proteome</keyword>
<dbReference type="GeneID" id="68571964"/>
<name>A0AAV3SYT3_9EURY</name>
<accession>A0AAV3SYT3</accession>
<dbReference type="RefSeq" id="WP_227261385.1">
    <property type="nucleotide sequence ID" value="NZ_BAAADU010000002.1"/>
</dbReference>
<gene>
    <name evidence="1" type="ORF">GCM10009019_09090</name>
</gene>
<protein>
    <submittedName>
        <fullName evidence="1">Uncharacterized protein</fullName>
    </submittedName>
</protein>
<dbReference type="Proteomes" id="UP001500194">
    <property type="component" value="Unassembled WGS sequence"/>
</dbReference>
<comment type="caution">
    <text evidence="1">The sequence shown here is derived from an EMBL/GenBank/DDBJ whole genome shotgun (WGS) entry which is preliminary data.</text>
</comment>
<proteinExistence type="predicted"/>